<keyword evidence="5 9" id="KW-0863">Zinc-finger</keyword>
<evidence type="ECO:0000256" key="1">
    <source>
        <dbReference type="ARBA" id="ARBA00004123"/>
    </source>
</evidence>
<dbReference type="SUPFAM" id="SSF57667">
    <property type="entry name" value="beta-beta-alpha zinc fingers"/>
    <property type="match status" value="1"/>
</dbReference>
<dbReference type="PROSITE" id="PS00028">
    <property type="entry name" value="ZINC_FINGER_C2H2_1"/>
    <property type="match status" value="1"/>
</dbReference>
<dbReference type="Gene3D" id="3.30.160.60">
    <property type="entry name" value="Classic Zinc Finger"/>
    <property type="match status" value="1"/>
</dbReference>
<keyword evidence="6" id="KW-0862">Zinc</keyword>
<dbReference type="GO" id="GO:0003677">
    <property type="term" value="F:DNA binding"/>
    <property type="evidence" value="ECO:0007669"/>
    <property type="project" value="UniProtKB-KW"/>
</dbReference>
<dbReference type="InterPro" id="IPR036236">
    <property type="entry name" value="Znf_C2H2_sf"/>
</dbReference>
<protein>
    <submittedName>
        <fullName evidence="12">ZNF391 isoform 4</fullName>
    </submittedName>
</protein>
<evidence type="ECO:0000256" key="2">
    <source>
        <dbReference type="ARBA" id="ARBA00006991"/>
    </source>
</evidence>
<evidence type="ECO:0000256" key="7">
    <source>
        <dbReference type="ARBA" id="ARBA00023125"/>
    </source>
</evidence>
<feature type="non-terminal residue" evidence="12">
    <location>
        <position position="133"/>
    </location>
</feature>
<keyword evidence="8" id="KW-0539">Nucleus</keyword>
<dbReference type="PANTHER" id="PTHR24393:SF100">
    <property type="entry name" value="ZINC FINGER PROTEIN-RELATED"/>
    <property type="match status" value="1"/>
</dbReference>
<keyword evidence="3" id="KW-0479">Metal-binding</keyword>
<dbReference type="InterPro" id="IPR013087">
    <property type="entry name" value="Znf_C2H2_type"/>
</dbReference>
<feature type="region of interest" description="Disordered" evidence="10">
    <location>
        <begin position="1"/>
        <end position="38"/>
    </location>
</feature>
<dbReference type="PANTHER" id="PTHR24393">
    <property type="entry name" value="ZINC FINGER PROTEIN"/>
    <property type="match status" value="1"/>
</dbReference>
<comment type="caution">
    <text evidence="12">The sequence shown here is derived from an EMBL/GenBank/DDBJ whole genome shotgun (WGS) entry which is preliminary data.</text>
</comment>
<feature type="region of interest" description="Disordered" evidence="10">
    <location>
        <begin position="55"/>
        <end position="96"/>
    </location>
</feature>
<comment type="subcellular location">
    <subcellularLocation>
        <location evidence="1">Nucleus</location>
    </subcellularLocation>
</comment>
<evidence type="ECO:0000313" key="12">
    <source>
        <dbReference type="EMBL" id="PNI76166.1"/>
    </source>
</evidence>
<feature type="compositionally biased region" description="Polar residues" evidence="10">
    <location>
        <begin position="1"/>
        <end position="13"/>
    </location>
</feature>
<name>A0A2J8NWM5_PANTR</name>
<evidence type="ECO:0000256" key="4">
    <source>
        <dbReference type="ARBA" id="ARBA00022737"/>
    </source>
</evidence>
<dbReference type="AlphaFoldDB" id="A0A2J8NWM5"/>
<dbReference type="EMBL" id="NBAG03000221">
    <property type="protein sequence ID" value="PNI76166.1"/>
    <property type="molecule type" value="Genomic_DNA"/>
</dbReference>
<evidence type="ECO:0000256" key="6">
    <source>
        <dbReference type="ARBA" id="ARBA00022833"/>
    </source>
</evidence>
<dbReference type="Proteomes" id="UP000236370">
    <property type="component" value="Unassembled WGS sequence"/>
</dbReference>
<feature type="compositionally biased region" description="Polar residues" evidence="10">
    <location>
        <begin position="22"/>
        <end position="38"/>
    </location>
</feature>
<accession>A0A2J8NWM5</accession>
<proteinExistence type="inferred from homology"/>
<feature type="compositionally biased region" description="Polar residues" evidence="10">
    <location>
        <begin position="63"/>
        <end position="73"/>
    </location>
</feature>
<dbReference type="PROSITE" id="PS50157">
    <property type="entry name" value="ZINC_FINGER_C2H2_2"/>
    <property type="match status" value="1"/>
</dbReference>
<feature type="domain" description="C2H2-type" evidence="11">
    <location>
        <begin position="109"/>
        <end position="133"/>
    </location>
</feature>
<evidence type="ECO:0000313" key="13">
    <source>
        <dbReference type="Proteomes" id="UP000236370"/>
    </source>
</evidence>
<dbReference type="GO" id="GO:0008270">
    <property type="term" value="F:zinc ion binding"/>
    <property type="evidence" value="ECO:0007669"/>
    <property type="project" value="UniProtKB-KW"/>
</dbReference>
<evidence type="ECO:0000256" key="3">
    <source>
        <dbReference type="ARBA" id="ARBA00022723"/>
    </source>
</evidence>
<dbReference type="Pfam" id="PF00096">
    <property type="entry name" value="zf-C2H2"/>
    <property type="match status" value="1"/>
</dbReference>
<evidence type="ECO:0000256" key="8">
    <source>
        <dbReference type="ARBA" id="ARBA00023242"/>
    </source>
</evidence>
<gene>
    <name evidence="12" type="ORF">CK820_G0006552</name>
</gene>
<keyword evidence="7" id="KW-0238">DNA-binding</keyword>
<evidence type="ECO:0000256" key="10">
    <source>
        <dbReference type="SAM" id="MobiDB-lite"/>
    </source>
</evidence>
<dbReference type="STRING" id="9598.ENSPTRP00000030442"/>
<dbReference type="GO" id="GO:0005634">
    <property type="term" value="C:nucleus"/>
    <property type="evidence" value="ECO:0007669"/>
    <property type="project" value="UniProtKB-SubCell"/>
</dbReference>
<keyword evidence="4" id="KW-0677">Repeat</keyword>
<dbReference type="FunFam" id="3.30.160.60:FF:001018">
    <property type="entry name" value="Combgap, isoform F"/>
    <property type="match status" value="1"/>
</dbReference>
<sequence length="133" mass="14874">MESLRGNTAQGPTNEEDYKNEGQLSRQTKCPAQKKSSFENTVVRKVSVTLKEIFTGEEGPESSEFSLSPNLDAQQKIPKGDGSPISRKNSKDNSDLIKHQRLFSQRKPCKCNECEKAFSYQSDLLVHSRIHGG</sequence>
<comment type="similarity">
    <text evidence="2">Belongs to the krueppel C2H2-type zinc-finger protein family.</text>
</comment>
<reference evidence="12 13" key="1">
    <citation type="submission" date="2017-12" db="EMBL/GenBank/DDBJ databases">
        <title>High-resolution comparative analysis of great ape genomes.</title>
        <authorList>
            <person name="Pollen A."/>
            <person name="Hastie A."/>
            <person name="Hormozdiari F."/>
            <person name="Dougherty M."/>
            <person name="Liu R."/>
            <person name="Chaisson M."/>
            <person name="Hoppe E."/>
            <person name="Hill C."/>
            <person name="Pang A."/>
            <person name="Hillier L."/>
            <person name="Baker C."/>
            <person name="Armstrong J."/>
            <person name="Shendure J."/>
            <person name="Paten B."/>
            <person name="Wilson R."/>
            <person name="Chao H."/>
            <person name="Schneider V."/>
            <person name="Ventura M."/>
            <person name="Kronenberg Z."/>
            <person name="Murali S."/>
            <person name="Gordon D."/>
            <person name="Cantsilieris S."/>
            <person name="Munson K."/>
            <person name="Nelson B."/>
            <person name="Raja A."/>
            <person name="Underwood J."/>
            <person name="Diekhans M."/>
            <person name="Fiddes I."/>
            <person name="Haussler D."/>
            <person name="Eichler E."/>
        </authorList>
    </citation>
    <scope>NUCLEOTIDE SEQUENCE [LARGE SCALE GENOMIC DNA]</scope>
    <source>
        <strain evidence="12">Yerkes chimp pedigree #C0471</strain>
    </source>
</reference>
<evidence type="ECO:0000256" key="5">
    <source>
        <dbReference type="ARBA" id="ARBA00022771"/>
    </source>
</evidence>
<organism evidence="12 13">
    <name type="scientific">Pan troglodytes</name>
    <name type="common">Chimpanzee</name>
    <dbReference type="NCBI Taxonomy" id="9598"/>
    <lineage>
        <taxon>Eukaryota</taxon>
        <taxon>Metazoa</taxon>
        <taxon>Chordata</taxon>
        <taxon>Craniata</taxon>
        <taxon>Vertebrata</taxon>
        <taxon>Euteleostomi</taxon>
        <taxon>Mammalia</taxon>
        <taxon>Eutheria</taxon>
        <taxon>Euarchontoglires</taxon>
        <taxon>Primates</taxon>
        <taxon>Haplorrhini</taxon>
        <taxon>Catarrhini</taxon>
        <taxon>Hominidae</taxon>
        <taxon>Pan</taxon>
    </lineage>
</organism>
<evidence type="ECO:0000259" key="11">
    <source>
        <dbReference type="PROSITE" id="PS50157"/>
    </source>
</evidence>
<evidence type="ECO:0000256" key="9">
    <source>
        <dbReference type="PROSITE-ProRule" id="PRU00042"/>
    </source>
</evidence>